<dbReference type="AlphaFoldDB" id="A0A9J5YG32"/>
<feature type="region of interest" description="Disordered" evidence="1">
    <location>
        <begin position="42"/>
        <end position="75"/>
    </location>
</feature>
<feature type="compositionally biased region" description="Polar residues" evidence="1">
    <location>
        <begin position="1"/>
        <end position="10"/>
    </location>
</feature>
<evidence type="ECO:0000256" key="1">
    <source>
        <dbReference type="SAM" id="MobiDB-lite"/>
    </source>
</evidence>
<comment type="caution">
    <text evidence="2">The sequence shown here is derived from an EMBL/GenBank/DDBJ whole genome shotgun (WGS) entry which is preliminary data.</text>
</comment>
<feature type="compositionally biased region" description="Low complexity" evidence="1">
    <location>
        <begin position="42"/>
        <end position="63"/>
    </location>
</feature>
<dbReference type="EMBL" id="JACXVP010000006">
    <property type="protein sequence ID" value="KAG5598791.1"/>
    <property type="molecule type" value="Genomic_DNA"/>
</dbReference>
<name>A0A9J5YG32_SOLCO</name>
<protein>
    <submittedName>
        <fullName evidence="2">Uncharacterized protein</fullName>
    </submittedName>
</protein>
<organism evidence="2 3">
    <name type="scientific">Solanum commersonii</name>
    <name type="common">Commerson's wild potato</name>
    <name type="synonym">Commerson's nightshade</name>
    <dbReference type="NCBI Taxonomy" id="4109"/>
    <lineage>
        <taxon>Eukaryota</taxon>
        <taxon>Viridiplantae</taxon>
        <taxon>Streptophyta</taxon>
        <taxon>Embryophyta</taxon>
        <taxon>Tracheophyta</taxon>
        <taxon>Spermatophyta</taxon>
        <taxon>Magnoliopsida</taxon>
        <taxon>eudicotyledons</taxon>
        <taxon>Gunneridae</taxon>
        <taxon>Pentapetalae</taxon>
        <taxon>asterids</taxon>
        <taxon>lamiids</taxon>
        <taxon>Solanales</taxon>
        <taxon>Solanaceae</taxon>
        <taxon>Solanoideae</taxon>
        <taxon>Solaneae</taxon>
        <taxon>Solanum</taxon>
    </lineage>
</organism>
<evidence type="ECO:0000313" key="3">
    <source>
        <dbReference type="Proteomes" id="UP000824120"/>
    </source>
</evidence>
<sequence length="75" mass="8190">MEFQMGNSMDKSNKNQKLPPRRGQIKINILKSLKKSVVQLLGKNGTRGTFTPSTTTPGETPSGYDSGVESNGLHR</sequence>
<evidence type="ECO:0000313" key="2">
    <source>
        <dbReference type="EMBL" id="KAG5598791.1"/>
    </source>
</evidence>
<keyword evidence="3" id="KW-1185">Reference proteome</keyword>
<proteinExistence type="predicted"/>
<feature type="region of interest" description="Disordered" evidence="1">
    <location>
        <begin position="1"/>
        <end position="24"/>
    </location>
</feature>
<dbReference type="Proteomes" id="UP000824120">
    <property type="component" value="Chromosome 6"/>
</dbReference>
<gene>
    <name evidence="2" type="ORF">H5410_030161</name>
</gene>
<reference evidence="2 3" key="1">
    <citation type="submission" date="2020-09" db="EMBL/GenBank/DDBJ databases">
        <title>De no assembly of potato wild relative species, Solanum commersonii.</title>
        <authorList>
            <person name="Cho K."/>
        </authorList>
    </citation>
    <scope>NUCLEOTIDE SEQUENCE [LARGE SCALE GENOMIC DNA]</scope>
    <source>
        <strain evidence="2">LZ3.2</strain>
        <tissue evidence="2">Leaf</tissue>
    </source>
</reference>
<accession>A0A9J5YG32</accession>